<dbReference type="EMBL" id="CM042054">
    <property type="protein sequence ID" value="KAI3707181.1"/>
    <property type="molecule type" value="Genomic_DNA"/>
</dbReference>
<comment type="caution">
    <text evidence="1">The sequence shown here is derived from an EMBL/GenBank/DDBJ whole genome shotgun (WGS) entry which is preliminary data.</text>
</comment>
<protein>
    <submittedName>
        <fullName evidence="1">Uncharacterized protein</fullName>
    </submittedName>
</protein>
<dbReference type="Proteomes" id="UP001055879">
    <property type="component" value="Linkage Group LG08"/>
</dbReference>
<reference evidence="2" key="1">
    <citation type="journal article" date="2022" name="Mol. Ecol. Resour.">
        <title>The genomes of chicory, endive, great burdock and yacon provide insights into Asteraceae palaeo-polyploidization history and plant inulin production.</title>
        <authorList>
            <person name="Fan W."/>
            <person name="Wang S."/>
            <person name="Wang H."/>
            <person name="Wang A."/>
            <person name="Jiang F."/>
            <person name="Liu H."/>
            <person name="Zhao H."/>
            <person name="Xu D."/>
            <person name="Zhang Y."/>
        </authorList>
    </citation>
    <scope>NUCLEOTIDE SEQUENCE [LARGE SCALE GENOMIC DNA]</scope>
    <source>
        <strain evidence="2">cv. Niubang</strain>
    </source>
</reference>
<organism evidence="1 2">
    <name type="scientific">Arctium lappa</name>
    <name type="common">Greater burdock</name>
    <name type="synonym">Lappa major</name>
    <dbReference type="NCBI Taxonomy" id="4217"/>
    <lineage>
        <taxon>Eukaryota</taxon>
        <taxon>Viridiplantae</taxon>
        <taxon>Streptophyta</taxon>
        <taxon>Embryophyta</taxon>
        <taxon>Tracheophyta</taxon>
        <taxon>Spermatophyta</taxon>
        <taxon>Magnoliopsida</taxon>
        <taxon>eudicotyledons</taxon>
        <taxon>Gunneridae</taxon>
        <taxon>Pentapetalae</taxon>
        <taxon>asterids</taxon>
        <taxon>campanulids</taxon>
        <taxon>Asterales</taxon>
        <taxon>Asteraceae</taxon>
        <taxon>Carduoideae</taxon>
        <taxon>Cardueae</taxon>
        <taxon>Arctiinae</taxon>
        <taxon>Arctium</taxon>
    </lineage>
</organism>
<keyword evidence="2" id="KW-1185">Reference proteome</keyword>
<proteinExistence type="predicted"/>
<gene>
    <name evidence="1" type="ORF">L6452_25473</name>
</gene>
<name>A0ACB9AB13_ARCLA</name>
<accession>A0ACB9AB13</accession>
<evidence type="ECO:0000313" key="1">
    <source>
        <dbReference type="EMBL" id="KAI3707181.1"/>
    </source>
</evidence>
<reference evidence="1 2" key="2">
    <citation type="journal article" date="2022" name="Mol. Ecol. Resour.">
        <title>The genomes of chicory, endive, great burdock and yacon provide insights into Asteraceae paleo-polyploidization history and plant inulin production.</title>
        <authorList>
            <person name="Fan W."/>
            <person name="Wang S."/>
            <person name="Wang H."/>
            <person name="Wang A."/>
            <person name="Jiang F."/>
            <person name="Liu H."/>
            <person name="Zhao H."/>
            <person name="Xu D."/>
            <person name="Zhang Y."/>
        </authorList>
    </citation>
    <scope>NUCLEOTIDE SEQUENCE [LARGE SCALE GENOMIC DNA]</scope>
    <source>
        <strain evidence="2">cv. Niubang</strain>
    </source>
</reference>
<sequence length="597" mass="67249">MVRLAFWCREFCSYNTKANLQKVHNREFRSSAYSKMMRLQTYAGLSVVATLAVIYHAFSSRGQFYPATVYLSTSKVCLVLLLNMGLVIMCIMWQLTKRIFLGSLREAEVERLNEQSWREVMEILFAITIFRQDFSVMFLAMVTALLLIKSLHWLAQKRVEYIETTPTVPMLSHIRIVSFMGFLLLVDCLFLYNSVKYLIQTRQASVSLFFSFEYMILATTTISTFVKYVFYVSDMLMEGQWERKAVYTFYLELIRDLLHLSMYLCFFLVIFVNYGVPLHLIRELYETFRNFKLRIADYIRYRKITSNMNDRFPDATPEELNASDATCIICREEMTTAKRLVCGHLFHVHCLRSWLERQHTCPICRALVIPNESGTSTSRSRAGVHRQGANSANTSSQDQNGDGSGSGNISRHQKRVQAAAAAASIYQKSFVYPSPSSLTWSSGYAVLPNKSTPGTNVDNAASSGEHGNSIPNNPASIPSFQSPQPYFIPVDASGMSPNHEDGWSTNLQMSVSQLEAQKKIIQHQIEMLQNQLQSLQKPASEKTSVAESSNSGGGSWEAGPNTTAPDNKGKAAVSLSGGEQHQNEVADKQDDTNVAAL</sequence>
<evidence type="ECO:0000313" key="2">
    <source>
        <dbReference type="Proteomes" id="UP001055879"/>
    </source>
</evidence>